<dbReference type="AlphaFoldDB" id="A0A660L902"/>
<sequence>MVKHFSHRALTIALTLGAFLIFSSSAFAHGFTSVVYVDATQGARDHVRTELALEYDLLVVSAADVEHDDPLFEDGTAAFDGGDPKAQAAALDEHIDTVVAYVTGRFGVSADGTRCRPSRDGGVEIEQRDGVPYARLALDFACPAGAGAHELTSKLFPGSEQYVRSTHTIVTYEDLDVQSGTASLDAAHPSFSTEQSRLEQYWAFFRLGAEHLYTGIDHILFLLALIAGSRRLRDIIAVATTFTVAHSVTFILAALGVVSAPASVIEPVIALSISVVAGMTLYRLWRPDDGAEGLDWQRLALVFVFGLVHGLGFASALGLDRAFSWSLLSSLLVFNLGIESVQIAIILAVFPALLLLRRRVPLAGLSATGAIATGVCAMGLLWFVQRVAGV</sequence>
<keyword evidence="4" id="KW-1185">Reference proteome</keyword>
<feature type="transmembrane region" description="Helical" evidence="1">
    <location>
        <begin position="362"/>
        <end position="384"/>
    </location>
</feature>
<keyword evidence="1" id="KW-1133">Transmembrane helix</keyword>
<keyword evidence="1" id="KW-0472">Membrane</keyword>
<dbReference type="Pfam" id="PF13795">
    <property type="entry name" value="HupE_UreJ_2"/>
    <property type="match status" value="1"/>
</dbReference>
<evidence type="ECO:0000313" key="4">
    <source>
        <dbReference type="Proteomes" id="UP000278962"/>
    </source>
</evidence>
<dbReference type="Proteomes" id="UP000278962">
    <property type="component" value="Unassembled WGS sequence"/>
</dbReference>
<dbReference type="OrthoDB" id="9808870at2"/>
<accession>A0A660L902</accession>
<evidence type="ECO:0000256" key="2">
    <source>
        <dbReference type="SAM" id="SignalP"/>
    </source>
</evidence>
<feature type="transmembrane region" description="Helical" evidence="1">
    <location>
        <begin position="296"/>
        <end position="319"/>
    </location>
</feature>
<feature type="chain" id="PRO_5024807306" evidence="2">
    <location>
        <begin position="29"/>
        <end position="390"/>
    </location>
</feature>
<dbReference type="InterPro" id="IPR032809">
    <property type="entry name" value="Put_HupE_UreJ"/>
</dbReference>
<evidence type="ECO:0000313" key="3">
    <source>
        <dbReference type="EMBL" id="RKQ90410.1"/>
    </source>
</evidence>
<feature type="transmembrane region" description="Helical" evidence="1">
    <location>
        <begin position="264"/>
        <end position="284"/>
    </location>
</feature>
<name>A0A660L902_9ACTN</name>
<reference evidence="3 4" key="1">
    <citation type="submission" date="2018-10" db="EMBL/GenBank/DDBJ databases">
        <title>Genomic Encyclopedia of Archaeal and Bacterial Type Strains, Phase II (KMG-II): from individual species to whole genera.</title>
        <authorList>
            <person name="Goeker M."/>
        </authorList>
    </citation>
    <scope>NUCLEOTIDE SEQUENCE [LARGE SCALE GENOMIC DNA]</scope>
    <source>
        <strain evidence="3 4">DSM 14954</strain>
    </source>
</reference>
<feature type="signal peptide" evidence="2">
    <location>
        <begin position="1"/>
        <end position="28"/>
    </location>
</feature>
<keyword evidence="2" id="KW-0732">Signal</keyword>
<protein>
    <submittedName>
        <fullName evidence="3">Hydrogenase/urease accessory protein HupE</fullName>
    </submittedName>
</protein>
<organism evidence="3 4">
    <name type="scientific">Solirubrobacter pauli</name>
    <dbReference type="NCBI Taxonomy" id="166793"/>
    <lineage>
        <taxon>Bacteria</taxon>
        <taxon>Bacillati</taxon>
        <taxon>Actinomycetota</taxon>
        <taxon>Thermoleophilia</taxon>
        <taxon>Solirubrobacterales</taxon>
        <taxon>Solirubrobacteraceae</taxon>
        <taxon>Solirubrobacter</taxon>
    </lineage>
</organism>
<keyword evidence="1" id="KW-0812">Transmembrane</keyword>
<evidence type="ECO:0000256" key="1">
    <source>
        <dbReference type="SAM" id="Phobius"/>
    </source>
</evidence>
<feature type="transmembrane region" description="Helical" evidence="1">
    <location>
        <begin position="331"/>
        <end position="355"/>
    </location>
</feature>
<dbReference type="RefSeq" id="WP_121246946.1">
    <property type="nucleotide sequence ID" value="NZ_RBIL01000001.1"/>
</dbReference>
<comment type="caution">
    <text evidence="3">The sequence shown here is derived from an EMBL/GenBank/DDBJ whole genome shotgun (WGS) entry which is preliminary data.</text>
</comment>
<gene>
    <name evidence="3" type="ORF">C8N24_0212</name>
</gene>
<feature type="transmembrane region" description="Helical" evidence="1">
    <location>
        <begin position="235"/>
        <end position="258"/>
    </location>
</feature>
<proteinExistence type="predicted"/>
<dbReference type="EMBL" id="RBIL01000001">
    <property type="protein sequence ID" value="RKQ90410.1"/>
    <property type="molecule type" value="Genomic_DNA"/>
</dbReference>